<dbReference type="SUPFAM" id="SSF56112">
    <property type="entry name" value="Protein kinase-like (PK-like)"/>
    <property type="match status" value="1"/>
</dbReference>
<dbReference type="Pfam" id="PF13202">
    <property type="entry name" value="EF-hand_5"/>
    <property type="match status" value="1"/>
</dbReference>
<name>A0ABP0JLL1_9DINO</name>
<protein>
    <submittedName>
        <fullName evidence="13">Calcium-dependent protein kinase 5 (PfCDPK5)</fullName>
    </submittedName>
</protein>
<keyword evidence="3" id="KW-0808">Transferase</keyword>
<dbReference type="PANTHER" id="PTHR24349">
    <property type="entry name" value="SERINE/THREONINE-PROTEIN KINASE"/>
    <property type="match status" value="1"/>
</dbReference>
<evidence type="ECO:0000313" key="14">
    <source>
        <dbReference type="Proteomes" id="UP001642464"/>
    </source>
</evidence>
<dbReference type="SMART" id="SM00054">
    <property type="entry name" value="EFh"/>
    <property type="match status" value="3"/>
</dbReference>
<feature type="domain" description="EF-hand" evidence="12">
    <location>
        <begin position="397"/>
        <end position="432"/>
    </location>
</feature>
<dbReference type="InterPro" id="IPR000719">
    <property type="entry name" value="Prot_kinase_dom"/>
</dbReference>
<dbReference type="InterPro" id="IPR011009">
    <property type="entry name" value="Kinase-like_dom_sf"/>
</dbReference>
<evidence type="ECO:0000313" key="13">
    <source>
        <dbReference type="EMBL" id="CAK9014979.1"/>
    </source>
</evidence>
<keyword evidence="2" id="KW-0723">Serine/threonine-protein kinase</keyword>
<evidence type="ECO:0000259" key="11">
    <source>
        <dbReference type="PROSITE" id="PS50011"/>
    </source>
</evidence>
<comment type="caution">
    <text evidence="13">The sequence shown here is derived from an EMBL/GenBank/DDBJ whole genome shotgun (WGS) entry which is preliminary data.</text>
</comment>
<proteinExistence type="inferred from homology"/>
<dbReference type="GO" id="GO:0016301">
    <property type="term" value="F:kinase activity"/>
    <property type="evidence" value="ECO:0007669"/>
    <property type="project" value="UniProtKB-KW"/>
</dbReference>
<dbReference type="PROSITE" id="PS50222">
    <property type="entry name" value="EF_HAND_2"/>
    <property type="match status" value="3"/>
</dbReference>
<evidence type="ECO:0000256" key="6">
    <source>
        <dbReference type="ARBA" id="ARBA00022837"/>
    </source>
</evidence>
<keyword evidence="14" id="KW-1185">Reference proteome</keyword>
<dbReference type="InterPro" id="IPR011992">
    <property type="entry name" value="EF-hand-dom_pair"/>
</dbReference>
<evidence type="ECO:0000256" key="9">
    <source>
        <dbReference type="PROSITE-ProRule" id="PRU10141"/>
    </source>
</evidence>
<reference evidence="13 14" key="1">
    <citation type="submission" date="2024-02" db="EMBL/GenBank/DDBJ databases">
        <authorList>
            <person name="Chen Y."/>
            <person name="Shah S."/>
            <person name="Dougan E. K."/>
            <person name="Thang M."/>
            <person name="Chan C."/>
        </authorList>
    </citation>
    <scope>NUCLEOTIDE SEQUENCE [LARGE SCALE GENOMIC DNA]</scope>
</reference>
<dbReference type="Pfam" id="PF00069">
    <property type="entry name" value="Pkinase"/>
    <property type="match status" value="1"/>
</dbReference>
<evidence type="ECO:0000256" key="1">
    <source>
        <dbReference type="ARBA" id="ARBA00001946"/>
    </source>
</evidence>
<dbReference type="PROSITE" id="PS00107">
    <property type="entry name" value="PROTEIN_KINASE_ATP"/>
    <property type="match status" value="1"/>
</dbReference>
<dbReference type="Proteomes" id="UP001642464">
    <property type="component" value="Unassembled WGS sequence"/>
</dbReference>
<keyword evidence="7 9" id="KW-0067">ATP-binding</keyword>
<dbReference type="InterPro" id="IPR017441">
    <property type="entry name" value="Protein_kinase_ATP_BS"/>
</dbReference>
<comment type="cofactor">
    <cofactor evidence="1">
        <name>Mg(2+)</name>
        <dbReference type="ChEBI" id="CHEBI:18420"/>
    </cofactor>
</comment>
<dbReference type="SUPFAM" id="SSF47473">
    <property type="entry name" value="EF-hand"/>
    <property type="match status" value="1"/>
</dbReference>
<dbReference type="SMART" id="SM00220">
    <property type="entry name" value="S_TKc"/>
    <property type="match status" value="1"/>
</dbReference>
<dbReference type="CDD" id="cd00051">
    <property type="entry name" value="EFh"/>
    <property type="match status" value="2"/>
</dbReference>
<feature type="domain" description="EF-hand" evidence="12">
    <location>
        <begin position="514"/>
        <end position="549"/>
    </location>
</feature>
<dbReference type="InterPro" id="IPR050205">
    <property type="entry name" value="CDPK_Ser/Thr_kinases"/>
</dbReference>
<comment type="similarity">
    <text evidence="8">Belongs to the protein kinase superfamily. Ser/Thr protein kinase family. CDPK subfamily.</text>
</comment>
<evidence type="ECO:0000256" key="8">
    <source>
        <dbReference type="ARBA" id="ARBA00024334"/>
    </source>
</evidence>
<evidence type="ECO:0000256" key="2">
    <source>
        <dbReference type="ARBA" id="ARBA00022527"/>
    </source>
</evidence>
<dbReference type="Pfam" id="PF13499">
    <property type="entry name" value="EF-hand_7"/>
    <property type="match status" value="1"/>
</dbReference>
<dbReference type="PROSITE" id="PS00108">
    <property type="entry name" value="PROTEIN_KINASE_ST"/>
    <property type="match status" value="1"/>
</dbReference>
<evidence type="ECO:0000256" key="7">
    <source>
        <dbReference type="ARBA" id="ARBA00022840"/>
    </source>
</evidence>
<keyword evidence="5 13" id="KW-0418">Kinase</keyword>
<feature type="domain" description="Protein kinase" evidence="11">
    <location>
        <begin position="83"/>
        <end position="354"/>
    </location>
</feature>
<dbReference type="InterPro" id="IPR002048">
    <property type="entry name" value="EF_hand_dom"/>
</dbReference>
<feature type="domain" description="EF-hand" evidence="12">
    <location>
        <begin position="435"/>
        <end position="470"/>
    </location>
</feature>
<organism evidence="13 14">
    <name type="scientific">Durusdinium trenchii</name>
    <dbReference type="NCBI Taxonomy" id="1381693"/>
    <lineage>
        <taxon>Eukaryota</taxon>
        <taxon>Sar</taxon>
        <taxon>Alveolata</taxon>
        <taxon>Dinophyceae</taxon>
        <taxon>Suessiales</taxon>
        <taxon>Symbiodiniaceae</taxon>
        <taxon>Durusdinium</taxon>
    </lineage>
</organism>
<evidence type="ECO:0000256" key="5">
    <source>
        <dbReference type="ARBA" id="ARBA00022777"/>
    </source>
</evidence>
<accession>A0ABP0JLL1</accession>
<dbReference type="Gene3D" id="3.30.200.20">
    <property type="entry name" value="Phosphorylase Kinase, domain 1"/>
    <property type="match status" value="1"/>
</dbReference>
<keyword evidence="6" id="KW-0106">Calcium</keyword>
<dbReference type="Gene3D" id="1.10.238.10">
    <property type="entry name" value="EF-hand"/>
    <property type="match status" value="2"/>
</dbReference>
<evidence type="ECO:0000256" key="4">
    <source>
        <dbReference type="ARBA" id="ARBA00022741"/>
    </source>
</evidence>
<evidence type="ECO:0000256" key="3">
    <source>
        <dbReference type="ARBA" id="ARBA00022679"/>
    </source>
</evidence>
<dbReference type="InterPro" id="IPR018247">
    <property type="entry name" value="EF_Hand_1_Ca_BS"/>
</dbReference>
<dbReference type="PROSITE" id="PS50011">
    <property type="entry name" value="PROTEIN_KINASE_DOM"/>
    <property type="match status" value="1"/>
</dbReference>
<feature type="binding site" evidence="9">
    <location>
        <position position="114"/>
    </location>
    <ligand>
        <name>ATP</name>
        <dbReference type="ChEBI" id="CHEBI:30616"/>
    </ligand>
</feature>
<gene>
    <name evidence="13" type="ORF">SCF082_LOCUS12560</name>
</gene>
<dbReference type="EMBL" id="CAXAMM010007668">
    <property type="protein sequence ID" value="CAK9014979.1"/>
    <property type="molecule type" value="Genomic_DNA"/>
</dbReference>
<keyword evidence="4 9" id="KW-0547">Nucleotide-binding</keyword>
<dbReference type="PROSITE" id="PS00018">
    <property type="entry name" value="EF_HAND_1"/>
    <property type="match status" value="3"/>
</dbReference>
<dbReference type="CDD" id="cd05117">
    <property type="entry name" value="STKc_CAMK"/>
    <property type="match status" value="1"/>
</dbReference>
<sequence>MPGLALPSAALRPHKLLSPPGKSPQSLSPAVSPARNLPGTLLPLTGVGSPCSNESGPMISPQTLNLKALIPDHVDEDIFDRYDFEDEKLGAGGYGSVYLAKDRFLDGRIVAVKKALMMDGDMRENFQQEVQIMKELDHPNICRVYESYDHGRHVYLVMEYCAGGDLFDYILKHQGIPEATCAKLLRQIASALKHAHDKGIAHRDLKPENVCFDSHEDPVVKLIDWGLGFYFRKARMTSSMVGSNAYTAPEVMRSGRGSHYTNACDLWSLGAMASVMLSGEPPHLANDDRSLDGGAASTEAVASTGQRQRQTAAVLEGAVWEPISSSARDLVEQLLSWDPAERPSAEEVLNHPFLRTDVAVSPLTASQKVLDNLHRFSKTSKFLSLCSASVAQQLSRRGLKELQGVFQALDTNGDGMLQLHEVRSGFQEMFGPQSRLLEEIDEIFERLDIDGSGAIDYTEFLAAGLGNRVNHEVDALWAAFKAFDVQESDGHLTKDEIAQVLFEAGGGQMWSREKCEELAREVVEQFDRDGNGSLDFDEWLLMMRRHEDTEERRVSL</sequence>
<dbReference type="Gene3D" id="1.10.510.10">
    <property type="entry name" value="Transferase(Phosphotransferase) domain 1"/>
    <property type="match status" value="1"/>
</dbReference>
<dbReference type="InterPro" id="IPR008271">
    <property type="entry name" value="Ser/Thr_kinase_AS"/>
</dbReference>
<evidence type="ECO:0000259" key="12">
    <source>
        <dbReference type="PROSITE" id="PS50222"/>
    </source>
</evidence>
<evidence type="ECO:0000256" key="10">
    <source>
        <dbReference type="SAM" id="MobiDB-lite"/>
    </source>
</evidence>
<feature type="region of interest" description="Disordered" evidence="10">
    <location>
        <begin position="1"/>
        <end position="35"/>
    </location>
</feature>